<organism evidence="3 4">
    <name type="scientific">Otolemur garnettii</name>
    <name type="common">Small-eared galago</name>
    <name type="synonym">Garnett's greater bushbaby</name>
    <dbReference type="NCBI Taxonomy" id="30611"/>
    <lineage>
        <taxon>Eukaryota</taxon>
        <taxon>Metazoa</taxon>
        <taxon>Chordata</taxon>
        <taxon>Craniata</taxon>
        <taxon>Vertebrata</taxon>
        <taxon>Euteleostomi</taxon>
        <taxon>Mammalia</taxon>
        <taxon>Eutheria</taxon>
        <taxon>Euarchontoglires</taxon>
        <taxon>Primates</taxon>
        <taxon>Strepsirrhini</taxon>
        <taxon>Lorisiformes</taxon>
        <taxon>Galagidae</taxon>
        <taxon>Otolemur</taxon>
    </lineage>
</organism>
<dbReference type="Pfam" id="PF07202">
    <property type="entry name" value="Tcp10_C"/>
    <property type="match status" value="1"/>
</dbReference>
<dbReference type="GO" id="GO:0060271">
    <property type="term" value="P:cilium assembly"/>
    <property type="evidence" value="ECO:0007669"/>
    <property type="project" value="TreeGrafter"/>
</dbReference>
<dbReference type="GO" id="GO:0015631">
    <property type="term" value="F:tubulin binding"/>
    <property type="evidence" value="ECO:0007669"/>
    <property type="project" value="TreeGrafter"/>
</dbReference>
<keyword evidence="4" id="KW-1185">Reference proteome</keyword>
<dbReference type="eggNOG" id="ENOG502QQR0">
    <property type="taxonomic scope" value="Eukaryota"/>
</dbReference>
<dbReference type="PANTHER" id="PTHR10331:SF25">
    <property type="entry name" value="T-COMPLEX PROTEIN 10A-RELATED"/>
    <property type="match status" value="1"/>
</dbReference>
<evidence type="ECO:0000313" key="4">
    <source>
        <dbReference type="Proteomes" id="UP000005225"/>
    </source>
</evidence>
<dbReference type="InterPro" id="IPR047002">
    <property type="entry name" value="Tcp10_C_sf"/>
</dbReference>
<dbReference type="Gene3D" id="2.60.450.20">
    <property type="match status" value="1"/>
</dbReference>
<dbReference type="Ensembl" id="ENSOGAT00000031107.1">
    <property type="protein sequence ID" value="ENSOGAP00000017520.1"/>
    <property type="gene ID" value="ENSOGAG00000033331.1"/>
</dbReference>
<sequence>EKSHPNVSREIVFPDGTVKHRKGGCEETLFPDGTVLKVERNGDKTIVFSNGQKEIHTAQFTRREYPDGTIRTVYLDGSQETRDACGRVRVRGKAGRVFQDKRWVLSQSSWRPEPPVKFQLEVKTKKA</sequence>
<name>H0XN29_OTOGA</name>
<dbReference type="HOGENOM" id="CLU_1975634_0_0_1"/>
<dbReference type="InterPro" id="IPR009852">
    <property type="entry name" value="CENPJ_C_dom"/>
</dbReference>
<evidence type="ECO:0000313" key="3">
    <source>
        <dbReference type="Ensembl" id="ENSOGAP00000017520.1"/>
    </source>
</evidence>
<dbReference type="EMBL" id="AAQR03089993">
    <property type="status" value="NOT_ANNOTATED_CDS"/>
    <property type="molecule type" value="Genomic_DNA"/>
</dbReference>
<dbReference type="GO" id="GO:0005813">
    <property type="term" value="C:centrosome"/>
    <property type="evidence" value="ECO:0007669"/>
    <property type="project" value="TreeGrafter"/>
</dbReference>
<dbReference type="OMA" id="VFPDHTM"/>
<evidence type="ECO:0000256" key="1">
    <source>
        <dbReference type="ARBA" id="ARBA00005627"/>
    </source>
</evidence>
<dbReference type="InterPro" id="IPR026581">
    <property type="entry name" value="TCP10L/CENPJ"/>
</dbReference>
<dbReference type="GO" id="GO:0005814">
    <property type="term" value="C:centriole"/>
    <property type="evidence" value="ECO:0007669"/>
    <property type="project" value="TreeGrafter"/>
</dbReference>
<protein>
    <recommendedName>
        <fullName evidence="2">Centromere protein J C-terminal domain-containing protein</fullName>
    </recommendedName>
</protein>
<feature type="domain" description="Centromere protein J C-terminal" evidence="2">
    <location>
        <begin position="24"/>
        <end position="56"/>
    </location>
</feature>
<dbReference type="InParanoid" id="H0XN29"/>
<reference evidence="3" key="2">
    <citation type="submission" date="2025-08" db="UniProtKB">
        <authorList>
            <consortium name="Ensembl"/>
        </authorList>
    </citation>
    <scope>IDENTIFICATION</scope>
</reference>
<comment type="similarity">
    <text evidence="1">Belongs to the TCP10 family.</text>
</comment>
<dbReference type="GO" id="GO:0061511">
    <property type="term" value="P:centriole elongation"/>
    <property type="evidence" value="ECO:0007669"/>
    <property type="project" value="TreeGrafter"/>
</dbReference>
<evidence type="ECO:0000259" key="2">
    <source>
        <dbReference type="Pfam" id="PF07202"/>
    </source>
</evidence>
<dbReference type="PANTHER" id="PTHR10331">
    <property type="entry name" value="T COMPLEX PROTEIN 10"/>
    <property type="match status" value="1"/>
</dbReference>
<accession>H0XN29</accession>
<proteinExistence type="inferred from homology"/>
<dbReference type="AlphaFoldDB" id="H0XN29"/>
<dbReference type="Proteomes" id="UP000005225">
    <property type="component" value="Unassembled WGS sequence"/>
</dbReference>
<dbReference type="GeneTree" id="ENSGT00530000063927"/>
<reference evidence="3" key="3">
    <citation type="submission" date="2025-09" db="UniProtKB">
        <authorList>
            <consortium name="Ensembl"/>
        </authorList>
    </citation>
    <scope>IDENTIFICATION</scope>
</reference>
<reference evidence="4" key="1">
    <citation type="submission" date="2011-03" db="EMBL/GenBank/DDBJ databases">
        <title>Version 3 of the genome sequence of Otolemur garnettii (Bushbaby).</title>
        <authorList>
            <consortium name="The Broad Institute Genome Sequencing Platform"/>
            <person name="Di Palma F."/>
            <person name="Johnson J."/>
            <person name="Lander E.S."/>
            <person name="Lindblad-Toh K."/>
            <person name="Jaffe D.B."/>
            <person name="Gnerre S."/>
            <person name="MacCallum I."/>
            <person name="Przybylski D."/>
            <person name="Ribeiro F.J."/>
            <person name="Burton J.N."/>
            <person name="Walker B.J."/>
            <person name="Sharpe T."/>
            <person name="Hall G."/>
        </authorList>
    </citation>
    <scope>NUCLEOTIDE SEQUENCE [LARGE SCALE GENOMIC DNA]</scope>
</reference>
<dbReference type="STRING" id="30611.ENSOGAP00000017520"/>